<proteinExistence type="predicted"/>
<name>E3L224_PUCGT</name>
<accession>E3L224</accession>
<dbReference type="HOGENOM" id="CLU_2278834_0_0_1"/>
<dbReference type="EMBL" id="DS178335">
    <property type="protein sequence ID" value="EFP90599.1"/>
    <property type="molecule type" value="Genomic_DNA"/>
</dbReference>
<dbReference type="RefSeq" id="XP_003335018.1">
    <property type="nucleotide sequence ID" value="XM_003334970.1"/>
</dbReference>
<keyword evidence="2" id="KW-1185">Reference proteome</keyword>
<dbReference type="KEGG" id="pgr:PGTG_16625"/>
<organism evidence="1 2">
    <name type="scientific">Puccinia graminis f. sp. tritici (strain CRL 75-36-700-3 / race SCCL)</name>
    <name type="common">Black stem rust fungus</name>
    <dbReference type="NCBI Taxonomy" id="418459"/>
    <lineage>
        <taxon>Eukaryota</taxon>
        <taxon>Fungi</taxon>
        <taxon>Dikarya</taxon>
        <taxon>Basidiomycota</taxon>
        <taxon>Pucciniomycotina</taxon>
        <taxon>Pucciniomycetes</taxon>
        <taxon>Pucciniales</taxon>
        <taxon>Pucciniaceae</taxon>
        <taxon>Puccinia</taxon>
    </lineage>
</organism>
<protein>
    <submittedName>
        <fullName evidence="1">Uncharacterized protein</fullName>
    </submittedName>
</protein>
<evidence type="ECO:0000313" key="2">
    <source>
        <dbReference type="Proteomes" id="UP000008783"/>
    </source>
</evidence>
<dbReference type="AlphaFoldDB" id="E3L224"/>
<evidence type="ECO:0000313" key="1">
    <source>
        <dbReference type="EMBL" id="EFP90599.1"/>
    </source>
</evidence>
<sequence length="102" mass="11539">MTTGHFSLFDPKERHIASRRALLFTCTVQNMYEVVAAVLCLADYWMIRLILSAMRKLGKGPWKFIVGSAGLWQPVRRGWLVMVTSHLPLPAGCQASGWFGWT</sequence>
<gene>
    <name evidence="1" type="ORF">PGTG_16625</name>
</gene>
<dbReference type="InParanoid" id="E3L224"/>
<dbReference type="GeneID" id="10530499"/>
<reference evidence="2" key="2">
    <citation type="journal article" date="2011" name="Proc. Natl. Acad. Sci. U.S.A.">
        <title>Obligate biotrophy features unraveled by the genomic analysis of rust fungi.</title>
        <authorList>
            <person name="Duplessis S."/>
            <person name="Cuomo C.A."/>
            <person name="Lin Y.-C."/>
            <person name="Aerts A."/>
            <person name="Tisserant E."/>
            <person name="Veneault-Fourrey C."/>
            <person name="Joly D.L."/>
            <person name="Hacquard S."/>
            <person name="Amselem J."/>
            <person name="Cantarel B.L."/>
            <person name="Chiu R."/>
            <person name="Coutinho P.M."/>
            <person name="Feau N."/>
            <person name="Field M."/>
            <person name="Frey P."/>
            <person name="Gelhaye E."/>
            <person name="Goldberg J."/>
            <person name="Grabherr M.G."/>
            <person name="Kodira C.D."/>
            <person name="Kohler A."/>
            <person name="Kuees U."/>
            <person name="Lindquist E.A."/>
            <person name="Lucas S.M."/>
            <person name="Mago R."/>
            <person name="Mauceli E."/>
            <person name="Morin E."/>
            <person name="Murat C."/>
            <person name="Pangilinan J.L."/>
            <person name="Park R."/>
            <person name="Pearson M."/>
            <person name="Quesneville H."/>
            <person name="Rouhier N."/>
            <person name="Sakthikumar S."/>
            <person name="Salamov A.A."/>
            <person name="Schmutz J."/>
            <person name="Selles B."/>
            <person name="Shapiro H."/>
            <person name="Tanguay P."/>
            <person name="Tuskan G.A."/>
            <person name="Henrissat B."/>
            <person name="Van de Peer Y."/>
            <person name="Rouze P."/>
            <person name="Ellis J.G."/>
            <person name="Dodds P.N."/>
            <person name="Schein J.E."/>
            <person name="Zhong S."/>
            <person name="Hamelin R.C."/>
            <person name="Grigoriev I.V."/>
            <person name="Szabo L.J."/>
            <person name="Martin F."/>
        </authorList>
    </citation>
    <scope>NUCLEOTIDE SEQUENCE [LARGE SCALE GENOMIC DNA]</scope>
    <source>
        <strain evidence="2">CRL 75-36-700-3 / race SCCL</strain>
    </source>
</reference>
<dbReference type="VEuPathDB" id="FungiDB:PGTG_16625"/>
<reference key="1">
    <citation type="submission" date="2007-01" db="EMBL/GenBank/DDBJ databases">
        <title>The Genome Sequence of Puccinia graminis f. sp. tritici Strain CRL 75-36-700-3.</title>
        <authorList>
            <consortium name="The Broad Institute Genome Sequencing Platform"/>
            <person name="Birren B."/>
            <person name="Lander E."/>
            <person name="Galagan J."/>
            <person name="Nusbaum C."/>
            <person name="Devon K."/>
            <person name="Cuomo C."/>
            <person name="Jaffe D."/>
            <person name="Butler J."/>
            <person name="Alvarez P."/>
            <person name="Gnerre S."/>
            <person name="Grabherr M."/>
            <person name="Mauceli E."/>
            <person name="Brockman W."/>
            <person name="Young S."/>
            <person name="LaButti K."/>
            <person name="Sykes S."/>
            <person name="DeCaprio D."/>
            <person name="Crawford M."/>
            <person name="Koehrsen M."/>
            <person name="Engels R."/>
            <person name="Montgomery P."/>
            <person name="Pearson M."/>
            <person name="Howarth C."/>
            <person name="Larson L."/>
            <person name="White J."/>
            <person name="Zeng Q."/>
            <person name="Kodira C."/>
            <person name="Yandava C."/>
            <person name="Alvarado L."/>
            <person name="O'Leary S."/>
            <person name="Szabo L."/>
            <person name="Dean R."/>
            <person name="Schein J."/>
        </authorList>
    </citation>
    <scope>NUCLEOTIDE SEQUENCE</scope>
    <source>
        <strain>CRL 75-36-700-3</strain>
    </source>
</reference>
<dbReference type="Proteomes" id="UP000008783">
    <property type="component" value="Unassembled WGS sequence"/>
</dbReference>